<evidence type="ECO:0000256" key="15">
    <source>
        <dbReference type="PROSITE-ProRule" id="PRU00023"/>
    </source>
</evidence>
<evidence type="ECO:0000256" key="9">
    <source>
        <dbReference type="ARBA" id="ARBA00022777"/>
    </source>
</evidence>
<feature type="region of interest" description="Disordered" evidence="16">
    <location>
        <begin position="565"/>
        <end position="624"/>
    </location>
</feature>
<evidence type="ECO:0000256" key="11">
    <source>
        <dbReference type="ARBA" id="ARBA00030980"/>
    </source>
</evidence>
<dbReference type="SUPFAM" id="SSF56112">
    <property type="entry name" value="Protein kinase-like (PK-like)"/>
    <property type="match status" value="1"/>
</dbReference>
<evidence type="ECO:0000313" key="18">
    <source>
        <dbReference type="EMBL" id="KAK4204935.1"/>
    </source>
</evidence>
<dbReference type="PROSITE" id="PS50011">
    <property type="entry name" value="PROTEIN_KINASE_DOM"/>
    <property type="match status" value="1"/>
</dbReference>
<keyword evidence="15" id="KW-0040">ANK repeat</keyword>
<evidence type="ECO:0000256" key="13">
    <source>
        <dbReference type="ARBA" id="ARBA00047899"/>
    </source>
</evidence>
<evidence type="ECO:0000259" key="17">
    <source>
        <dbReference type="PROSITE" id="PS50011"/>
    </source>
</evidence>
<reference evidence="18" key="2">
    <citation type="submission" date="2023-05" db="EMBL/GenBank/DDBJ databases">
        <authorList>
            <consortium name="Lawrence Berkeley National Laboratory"/>
            <person name="Steindorff A."/>
            <person name="Hensen N."/>
            <person name="Bonometti L."/>
            <person name="Westerberg I."/>
            <person name="Brannstrom I.O."/>
            <person name="Guillou S."/>
            <person name="Cros-Aarteil S."/>
            <person name="Calhoun S."/>
            <person name="Haridas S."/>
            <person name="Kuo A."/>
            <person name="Mondo S."/>
            <person name="Pangilinan J."/>
            <person name="Riley R."/>
            <person name="Labutti K."/>
            <person name="Andreopoulos B."/>
            <person name="Lipzen A."/>
            <person name="Chen C."/>
            <person name="Yanf M."/>
            <person name="Daum C."/>
            <person name="Ng V."/>
            <person name="Clum A."/>
            <person name="Ohm R."/>
            <person name="Martin F."/>
            <person name="Silar P."/>
            <person name="Natvig D."/>
            <person name="Lalanne C."/>
            <person name="Gautier V."/>
            <person name="Ament-Velasquez S.L."/>
            <person name="Kruys A."/>
            <person name="Hutchinson M.I."/>
            <person name="Powell A.J."/>
            <person name="Barry K."/>
            <person name="Miller A.N."/>
            <person name="Grigoriev I.V."/>
            <person name="Debuchy R."/>
            <person name="Gladieux P."/>
            <person name="Thoren M.H."/>
            <person name="Johannesson H."/>
        </authorList>
    </citation>
    <scope>NUCLEOTIDE SEQUENCE</scope>
    <source>
        <strain evidence="18">CBS 315.58</strain>
    </source>
</reference>
<dbReference type="Proteomes" id="UP001303160">
    <property type="component" value="Unassembled WGS sequence"/>
</dbReference>
<name>A0AAN6XSY5_9PEZI</name>
<dbReference type="PROSITE" id="PS00109">
    <property type="entry name" value="PROTEIN_KINASE_TYR"/>
    <property type="match status" value="1"/>
</dbReference>
<dbReference type="PROSITE" id="PS50088">
    <property type="entry name" value="ANK_REPEAT"/>
    <property type="match status" value="2"/>
</dbReference>
<evidence type="ECO:0000256" key="1">
    <source>
        <dbReference type="ARBA" id="ARBA00003747"/>
    </source>
</evidence>
<evidence type="ECO:0000256" key="6">
    <source>
        <dbReference type="ARBA" id="ARBA00022527"/>
    </source>
</evidence>
<dbReference type="InterPro" id="IPR008266">
    <property type="entry name" value="Tyr_kinase_AS"/>
</dbReference>
<feature type="domain" description="Protein kinase" evidence="17">
    <location>
        <begin position="156"/>
        <end position="440"/>
    </location>
</feature>
<dbReference type="Gene3D" id="1.10.510.10">
    <property type="entry name" value="Transferase(Phosphotransferase) domain 1"/>
    <property type="match status" value="1"/>
</dbReference>
<accession>A0AAN6XSY5</accession>
<dbReference type="EMBL" id="MU863879">
    <property type="protein sequence ID" value="KAK4204935.1"/>
    <property type="molecule type" value="Genomic_DNA"/>
</dbReference>
<evidence type="ECO:0000256" key="3">
    <source>
        <dbReference type="ARBA" id="ARBA00012513"/>
    </source>
</evidence>
<dbReference type="InterPro" id="IPR011009">
    <property type="entry name" value="Kinase-like_dom_sf"/>
</dbReference>
<feature type="compositionally biased region" description="Acidic residues" evidence="16">
    <location>
        <begin position="690"/>
        <end position="700"/>
    </location>
</feature>
<evidence type="ECO:0000256" key="7">
    <source>
        <dbReference type="ARBA" id="ARBA00022679"/>
    </source>
</evidence>
<dbReference type="GO" id="GO:0005524">
    <property type="term" value="F:ATP binding"/>
    <property type="evidence" value="ECO:0007669"/>
    <property type="project" value="UniProtKB-KW"/>
</dbReference>
<dbReference type="GO" id="GO:0004674">
    <property type="term" value="F:protein serine/threonine kinase activity"/>
    <property type="evidence" value="ECO:0007669"/>
    <property type="project" value="UniProtKB-KW"/>
</dbReference>
<comment type="catalytic activity">
    <reaction evidence="13">
        <text>L-threonyl-[protein] + ATP = O-phospho-L-threonyl-[protein] + ADP + H(+)</text>
        <dbReference type="Rhea" id="RHEA:46608"/>
        <dbReference type="Rhea" id="RHEA-COMP:11060"/>
        <dbReference type="Rhea" id="RHEA-COMP:11605"/>
        <dbReference type="ChEBI" id="CHEBI:15378"/>
        <dbReference type="ChEBI" id="CHEBI:30013"/>
        <dbReference type="ChEBI" id="CHEBI:30616"/>
        <dbReference type="ChEBI" id="CHEBI:61977"/>
        <dbReference type="ChEBI" id="CHEBI:456216"/>
        <dbReference type="EC" id="2.7.11.1"/>
    </reaction>
</comment>
<keyword evidence="6" id="KW-0723">Serine/threonine-protein kinase</keyword>
<dbReference type="Gene3D" id="3.30.200.20">
    <property type="entry name" value="Phosphorylase Kinase, domain 1"/>
    <property type="match status" value="1"/>
</dbReference>
<feature type="repeat" description="ANK" evidence="15">
    <location>
        <begin position="1108"/>
        <end position="1140"/>
    </location>
</feature>
<reference evidence="18" key="1">
    <citation type="journal article" date="2023" name="Mol. Phylogenet. Evol.">
        <title>Genome-scale phylogeny and comparative genomics of the fungal order Sordariales.</title>
        <authorList>
            <person name="Hensen N."/>
            <person name="Bonometti L."/>
            <person name="Westerberg I."/>
            <person name="Brannstrom I.O."/>
            <person name="Guillou S."/>
            <person name="Cros-Aarteil S."/>
            <person name="Calhoun S."/>
            <person name="Haridas S."/>
            <person name="Kuo A."/>
            <person name="Mondo S."/>
            <person name="Pangilinan J."/>
            <person name="Riley R."/>
            <person name="LaButti K."/>
            <person name="Andreopoulos B."/>
            <person name="Lipzen A."/>
            <person name="Chen C."/>
            <person name="Yan M."/>
            <person name="Daum C."/>
            <person name="Ng V."/>
            <person name="Clum A."/>
            <person name="Steindorff A."/>
            <person name="Ohm R.A."/>
            <person name="Martin F."/>
            <person name="Silar P."/>
            <person name="Natvig D.O."/>
            <person name="Lalanne C."/>
            <person name="Gautier V."/>
            <person name="Ament-Velasquez S.L."/>
            <person name="Kruys A."/>
            <person name="Hutchinson M.I."/>
            <person name="Powell A.J."/>
            <person name="Barry K."/>
            <person name="Miller A.N."/>
            <person name="Grigoriev I.V."/>
            <person name="Debuchy R."/>
            <person name="Gladieux P."/>
            <person name="Hiltunen Thoren M."/>
            <person name="Johannesson H."/>
        </authorList>
    </citation>
    <scope>NUCLEOTIDE SEQUENCE</scope>
    <source>
        <strain evidence="18">CBS 315.58</strain>
    </source>
</reference>
<dbReference type="PANTHER" id="PTHR24345:SF0">
    <property type="entry name" value="CELL CYCLE SERINE_THREONINE-PROTEIN KINASE CDC5_MSD2"/>
    <property type="match status" value="1"/>
</dbReference>
<feature type="region of interest" description="Disordered" evidence="16">
    <location>
        <begin position="312"/>
        <end position="334"/>
    </location>
</feature>
<comment type="caution">
    <text evidence="18">The sequence shown here is derived from an EMBL/GenBank/DDBJ whole genome shotgun (WGS) entry which is preliminary data.</text>
</comment>
<comment type="catalytic activity">
    <reaction evidence="14">
        <text>L-seryl-[protein] + ATP = O-phospho-L-seryl-[protein] + ADP + H(+)</text>
        <dbReference type="Rhea" id="RHEA:17989"/>
        <dbReference type="Rhea" id="RHEA-COMP:9863"/>
        <dbReference type="Rhea" id="RHEA-COMP:11604"/>
        <dbReference type="ChEBI" id="CHEBI:15378"/>
        <dbReference type="ChEBI" id="CHEBI:29999"/>
        <dbReference type="ChEBI" id="CHEBI:30616"/>
        <dbReference type="ChEBI" id="CHEBI:83421"/>
        <dbReference type="ChEBI" id="CHEBI:456216"/>
        <dbReference type="EC" id="2.7.11.1"/>
    </reaction>
</comment>
<evidence type="ECO:0000256" key="10">
    <source>
        <dbReference type="ARBA" id="ARBA00022840"/>
    </source>
</evidence>
<dbReference type="SMART" id="SM00248">
    <property type="entry name" value="ANK"/>
    <property type="match status" value="5"/>
</dbReference>
<comment type="function">
    <text evidence="1">Component of the EKC/KEOPS complex that is required for the formation of a threonylcarbamoyl group on adenosine at position 37 (t(6)A37) in tRNAs that read codons beginning with adenine. The complex is probably involved in the transfer of the threonylcarbamoyl moiety of threonylcarbamoyl-AMP (TC-AMP) to the N6 group of A37. BUD32 has ATPase activity in the context of the EKC/KEOPS complex and likely plays a supporting role to the catalytic subunit KAE1. The EKC/KEOPS complex also promotes both telomere uncapping and telomere elongation. The complex is required for efficient recruitment of transcriptional coactivators.</text>
</comment>
<dbReference type="InterPro" id="IPR002110">
    <property type="entry name" value="Ankyrin_rpt"/>
</dbReference>
<evidence type="ECO:0000313" key="19">
    <source>
        <dbReference type="Proteomes" id="UP001303160"/>
    </source>
</evidence>
<sequence length="1262" mass="140071">MQALQWIASLPGPKQFFSVEEIQNNLKNLCIPSGQPARGSRISEKSVRGIQFHLKLLDDRVQRAEEERWAQRPRLYAILHKISAIHLLDAFIKANITDFNLPFNQQTLPLFVDETAGRGTRSAFLAVQDYYLTDAKDIESEKSKHLHLSSSGDDHFVPKRILGQGGHAGVDLVYSRLSTELYARKRVWRHRGSENSERYLIQELRELRRLHHRHLVQIIGSYTDPEYIAYLMRPVAECTLEEYFSQSRYSNLQEYKHILRRFFGCLAGAMNYLYTNRLRHRDLSSRNILVDEHGQVYISDFGSSYNWASKPTSRTRHRNIPASPDYMAPELDKGDEHGTKSDMWSLGIVFLEMTTKLLGQKPSEMRKRIQDAAFKAKTPPFPYANMAAVSSWIDTLGKTTSDSNHDKEPLVWLRELLHKEHEHRPTPPQLVKFILESPSFGTFCCVACQGEFQTESFAYGPGAMCEQDNLVDSEETRAAVEGLFMDPSSQPFGGMSSKKTGSIERWLDSNFETTTSFGPDTVNSAHDDQLLYNTVEWEIYDTSSASNALNSSEVPVRERRYSHASSYETAAEVPGAGDLSMSHANPDGYNNDQDHRRSNGGKTLRDSGLGFLEYESNSSDGDEVAHPFEEISDRSSTVSGGEDAQLSAGHFGDPLASILFGDAIKERGPGSPVQMLPALSPGASDLLFEEEQDVSDDSNPWDEASDRSDTEDKLEPELSSRVEPANDGMRPVQPDIVKDQTNGLPPSTIPPAVKRVSSMKATVTDDIQDYELVKPKRVTKKAIVSDDVEYIEPDLSPSPPPAYAADDSPEPTVSLNFAFASTLKGLTDNITQRNRSAVIPLDVQRLMDNTWGMASSAPTSVMSERTRSRIKSFLFLIPSPKQIEDVLSFHCQKGSASAVKTILSQILSPNKRLKHRQFFHALLYAIKGGSTRHNKCVRELLAAGVNPNHRSKKTGLTPLQIALDRPNFKGYANLIWILLSSEPRKTNPDGTDLQGEVPLSKLFVGADEEPLEAHKRGALIMLLKAGADPNYQQPGTGNSLLHLAVRRKDPVVTAILLHVGVDVNALNSSGISPLQVTAAQFHRRQGGEEVLDHLLKNGAEVDQPAGALERTALHWAVIAGNTTAIHRLLAAGADVTKKDKQNRDAFILAVKHTKKVFISRIGDDEPGQAVREAEASDHIEIMQGLLEKVPDEYPIKGFLEEGKCAIETAAGEKTGGLLRKLLKMGLDLDARYKGGKTVREFLAIEGGAPAKTVLMEWEPAQA</sequence>
<dbReference type="GO" id="GO:0005634">
    <property type="term" value="C:nucleus"/>
    <property type="evidence" value="ECO:0007669"/>
    <property type="project" value="TreeGrafter"/>
</dbReference>
<evidence type="ECO:0000256" key="16">
    <source>
        <dbReference type="SAM" id="MobiDB-lite"/>
    </source>
</evidence>
<dbReference type="InterPro" id="IPR000719">
    <property type="entry name" value="Prot_kinase_dom"/>
</dbReference>
<keyword evidence="9" id="KW-0418">Kinase</keyword>
<proteinExistence type="predicted"/>
<protein>
    <recommendedName>
        <fullName evidence="5">EKC/KEOPS complex subunit BUD32</fullName>
        <ecNumber evidence="3">2.7.11.1</ecNumber>
    </recommendedName>
    <alternativeName>
        <fullName evidence="11 12">Atypical Serine/threonine protein kinase BUD32</fullName>
    </alternativeName>
    <alternativeName>
        <fullName evidence="4">EKC/KEOPS complex subunit bud32</fullName>
    </alternativeName>
</protein>
<keyword evidence="19" id="KW-1185">Reference proteome</keyword>
<gene>
    <name evidence="18" type="ORF">QBC40DRAFT_191067</name>
</gene>
<feature type="region of interest" description="Disordered" evidence="16">
    <location>
        <begin position="690"/>
        <end position="751"/>
    </location>
</feature>
<dbReference type="InterPro" id="IPR036770">
    <property type="entry name" value="Ankyrin_rpt-contain_sf"/>
</dbReference>
<feature type="compositionally biased region" description="Basic and acidic residues" evidence="16">
    <location>
        <begin position="704"/>
        <end position="720"/>
    </location>
</feature>
<organism evidence="18 19">
    <name type="scientific">Triangularia verruculosa</name>
    <dbReference type="NCBI Taxonomy" id="2587418"/>
    <lineage>
        <taxon>Eukaryota</taxon>
        <taxon>Fungi</taxon>
        <taxon>Dikarya</taxon>
        <taxon>Ascomycota</taxon>
        <taxon>Pezizomycotina</taxon>
        <taxon>Sordariomycetes</taxon>
        <taxon>Sordariomycetidae</taxon>
        <taxon>Sordariales</taxon>
        <taxon>Podosporaceae</taxon>
        <taxon>Triangularia</taxon>
    </lineage>
</organism>
<keyword evidence="7" id="KW-0808">Transferase</keyword>
<evidence type="ECO:0000256" key="4">
    <source>
        <dbReference type="ARBA" id="ARBA00013948"/>
    </source>
</evidence>
<dbReference type="PANTHER" id="PTHR24345">
    <property type="entry name" value="SERINE/THREONINE-PROTEIN KINASE PLK"/>
    <property type="match status" value="1"/>
</dbReference>
<dbReference type="PROSITE" id="PS50297">
    <property type="entry name" value="ANK_REP_REGION"/>
    <property type="match status" value="2"/>
</dbReference>
<feature type="repeat" description="ANK" evidence="15">
    <location>
        <begin position="1036"/>
        <end position="1068"/>
    </location>
</feature>
<dbReference type="Pfam" id="PF12796">
    <property type="entry name" value="Ank_2"/>
    <property type="match status" value="1"/>
</dbReference>
<evidence type="ECO:0000256" key="12">
    <source>
        <dbReference type="ARBA" id="ARBA00033194"/>
    </source>
</evidence>
<comment type="subunit">
    <text evidence="2">Component of the EKC/KEOPS complex composed of at least BUD32, CGI121, GON7, KAE1 and PCC1; the whole complex dimerizes.</text>
</comment>
<evidence type="ECO:0000256" key="14">
    <source>
        <dbReference type="ARBA" id="ARBA00048679"/>
    </source>
</evidence>
<evidence type="ECO:0000256" key="5">
    <source>
        <dbReference type="ARBA" id="ARBA00019973"/>
    </source>
</evidence>
<dbReference type="Gene3D" id="1.25.40.20">
    <property type="entry name" value="Ankyrin repeat-containing domain"/>
    <property type="match status" value="2"/>
</dbReference>
<dbReference type="CDD" id="cd00180">
    <property type="entry name" value="PKc"/>
    <property type="match status" value="1"/>
</dbReference>
<evidence type="ECO:0000256" key="2">
    <source>
        <dbReference type="ARBA" id="ARBA00011534"/>
    </source>
</evidence>
<keyword evidence="8" id="KW-0547">Nucleotide-binding</keyword>
<dbReference type="SUPFAM" id="SSF48403">
    <property type="entry name" value="Ankyrin repeat"/>
    <property type="match status" value="2"/>
</dbReference>
<dbReference type="AlphaFoldDB" id="A0AAN6XSY5"/>
<evidence type="ECO:0000256" key="8">
    <source>
        <dbReference type="ARBA" id="ARBA00022741"/>
    </source>
</evidence>
<dbReference type="Pfam" id="PF00023">
    <property type="entry name" value="Ank"/>
    <property type="match status" value="1"/>
</dbReference>
<dbReference type="EC" id="2.7.11.1" evidence="3"/>
<keyword evidence="10" id="KW-0067">ATP-binding</keyword>
<dbReference type="Pfam" id="PF00069">
    <property type="entry name" value="Pkinase"/>
    <property type="match status" value="1"/>
</dbReference>